<evidence type="ECO:0008006" key="3">
    <source>
        <dbReference type="Google" id="ProtNLM"/>
    </source>
</evidence>
<dbReference type="EMBL" id="FMAU01000004">
    <property type="protein sequence ID" value="SCC26310.1"/>
    <property type="molecule type" value="Genomic_DNA"/>
</dbReference>
<protein>
    <recommendedName>
        <fullName evidence="3">Helix-turn-helix domain-containing protein</fullName>
    </recommendedName>
</protein>
<evidence type="ECO:0000313" key="2">
    <source>
        <dbReference type="Proteomes" id="UP000181997"/>
    </source>
</evidence>
<keyword evidence="2" id="KW-1185">Reference proteome</keyword>
<proteinExistence type="predicted"/>
<dbReference type="OrthoDB" id="2453202at2"/>
<sequence length="72" mass="8517">MNALYDMVKEAQDDSLYEVNVVQSFEPKIKKSLRLTHLENREDLEQELRIKVIGYVRSYSLEDVPGLFDLRK</sequence>
<accession>A0A0V8HDV7</accession>
<dbReference type="RefSeq" id="WP_032086997.1">
    <property type="nucleotide sequence ID" value="NZ_FMAU01000004.1"/>
</dbReference>
<name>A0A0V8HDV7_9BACI</name>
<organism evidence="1 2">
    <name type="scientific">[Bacillus] enclensis</name>
    <dbReference type="NCBI Taxonomy" id="1402860"/>
    <lineage>
        <taxon>Bacteria</taxon>
        <taxon>Bacillati</taxon>
        <taxon>Bacillota</taxon>
        <taxon>Bacilli</taxon>
        <taxon>Bacillales</taxon>
        <taxon>Bacillaceae</taxon>
        <taxon>Rossellomorea</taxon>
    </lineage>
</organism>
<dbReference type="Proteomes" id="UP000181997">
    <property type="component" value="Unassembled WGS sequence"/>
</dbReference>
<evidence type="ECO:0000313" key="1">
    <source>
        <dbReference type="EMBL" id="SCC26310.1"/>
    </source>
</evidence>
<reference evidence="2" key="1">
    <citation type="submission" date="2016-08" db="EMBL/GenBank/DDBJ databases">
        <authorList>
            <person name="Varghese N."/>
            <person name="Submissions Spin"/>
        </authorList>
    </citation>
    <scope>NUCLEOTIDE SEQUENCE [LARGE SCALE GENOMIC DNA]</scope>
    <source>
        <strain evidence="2">SGD-1123</strain>
    </source>
</reference>
<gene>
    <name evidence="1" type="ORF">GA0061094_3562</name>
</gene>
<dbReference type="AlphaFoldDB" id="A0A0V8HDV7"/>